<feature type="region of interest" description="Disordered" evidence="1">
    <location>
        <begin position="126"/>
        <end position="160"/>
    </location>
</feature>
<sequence>MSYYQSNYPGQTVNYYGQGAGYQEHNYDNSAYNVNQYGQQPQYGGGYSYVAGQNQSGAVPGFTVPAVQQFAQMNQGLQAPPPMQMPTTGTINHYDNHLMQFQMQQQQMLQMQQMQMMQTQMMMMNQSNRSNNDSGNDDNDGGNQQQSTTPSISEEEIREQVRIKMKESFVNEL</sequence>
<keyword evidence="3" id="KW-1185">Reference proteome</keyword>
<accession>V4BKH4</accession>
<proteinExistence type="predicted"/>
<dbReference type="GeneID" id="20236224"/>
<reference evidence="2 3" key="1">
    <citation type="journal article" date="2013" name="Nature">
        <title>Insights into bilaterian evolution from three spiralian genomes.</title>
        <authorList>
            <person name="Simakov O."/>
            <person name="Marletaz F."/>
            <person name="Cho S.J."/>
            <person name="Edsinger-Gonzales E."/>
            <person name="Havlak P."/>
            <person name="Hellsten U."/>
            <person name="Kuo D.H."/>
            <person name="Larsson T."/>
            <person name="Lv J."/>
            <person name="Arendt D."/>
            <person name="Savage R."/>
            <person name="Osoegawa K."/>
            <person name="de Jong P."/>
            <person name="Grimwood J."/>
            <person name="Chapman J.A."/>
            <person name="Shapiro H."/>
            <person name="Aerts A."/>
            <person name="Otillar R.P."/>
            <person name="Terry A.Y."/>
            <person name="Boore J.L."/>
            <person name="Grigoriev I.V."/>
            <person name="Lindberg D.R."/>
            <person name="Seaver E.C."/>
            <person name="Weisblat D.A."/>
            <person name="Putnam N.H."/>
            <person name="Rokhsar D.S."/>
        </authorList>
    </citation>
    <scope>NUCLEOTIDE SEQUENCE [LARGE SCALE GENOMIC DNA]</scope>
</reference>
<evidence type="ECO:0000313" key="2">
    <source>
        <dbReference type="EMBL" id="ESO89069.1"/>
    </source>
</evidence>
<dbReference type="CTD" id="20236224"/>
<dbReference type="KEGG" id="lgi:LOTGIDRAFT_154147"/>
<evidence type="ECO:0000313" key="3">
    <source>
        <dbReference type="Proteomes" id="UP000030746"/>
    </source>
</evidence>
<name>V4BKH4_LOTGI</name>
<gene>
    <name evidence="2" type="ORF">LOTGIDRAFT_154147</name>
</gene>
<organism evidence="2 3">
    <name type="scientific">Lottia gigantea</name>
    <name type="common">Giant owl limpet</name>
    <dbReference type="NCBI Taxonomy" id="225164"/>
    <lineage>
        <taxon>Eukaryota</taxon>
        <taxon>Metazoa</taxon>
        <taxon>Spiralia</taxon>
        <taxon>Lophotrochozoa</taxon>
        <taxon>Mollusca</taxon>
        <taxon>Gastropoda</taxon>
        <taxon>Patellogastropoda</taxon>
        <taxon>Lottioidea</taxon>
        <taxon>Lottiidae</taxon>
        <taxon>Lottia</taxon>
    </lineage>
</organism>
<feature type="non-terminal residue" evidence="2">
    <location>
        <position position="173"/>
    </location>
</feature>
<dbReference type="RefSeq" id="XP_009060112.1">
    <property type="nucleotide sequence ID" value="XM_009061864.1"/>
</dbReference>
<dbReference type="EMBL" id="KB202619">
    <property type="protein sequence ID" value="ESO89069.1"/>
    <property type="molecule type" value="Genomic_DNA"/>
</dbReference>
<dbReference type="HOGENOM" id="CLU_1551478_0_0_1"/>
<protein>
    <submittedName>
        <fullName evidence="2">Uncharacterized protein</fullName>
    </submittedName>
</protein>
<dbReference type="AlphaFoldDB" id="V4BKH4"/>
<dbReference type="Proteomes" id="UP000030746">
    <property type="component" value="Unassembled WGS sequence"/>
</dbReference>
<evidence type="ECO:0000256" key="1">
    <source>
        <dbReference type="SAM" id="MobiDB-lite"/>
    </source>
</evidence>